<dbReference type="Gene3D" id="3.10.620.30">
    <property type="match status" value="1"/>
</dbReference>
<dbReference type="RefSeq" id="WP_106662923.1">
    <property type="nucleotide sequence ID" value="NZ_PGGM01000002.1"/>
</dbReference>
<protein>
    <submittedName>
        <fullName evidence="2">Transglutaminase</fullName>
    </submittedName>
</protein>
<dbReference type="SMART" id="SM00460">
    <property type="entry name" value="TGc"/>
    <property type="match status" value="1"/>
</dbReference>
<evidence type="ECO:0000313" key="2">
    <source>
        <dbReference type="EMBL" id="PSH66056.1"/>
    </source>
</evidence>
<dbReference type="InterPro" id="IPR013589">
    <property type="entry name" value="Bac_transglu_N"/>
</dbReference>
<evidence type="ECO:0000313" key="3">
    <source>
        <dbReference type="Proteomes" id="UP000241764"/>
    </source>
</evidence>
<keyword evidence="3" id="KW-1185">Reference proteome</keyword>
<name>A0A2P7BHU5_9HYPH</name>
<feature type="domain" description="Transglutaminase-like" evidence="1">
    <location>
        <begin position="158"/>
        <end position="222"/>
    </location>
</feature>
<dbReference type="PANTHER" id="PTHR33490">
    <property type="entry name" value="BLR5614 PROTEIN-RELATED"/>
    <property type="match status" value="1"/>
</dbReference>
<gene>
    <name evidence="2" type="ORF">CU103_05505</name>
</gene>
<evidence type="ECO:0000259" key="1">
    <source>
        <dbReference type="SMART" id="SM00460"/>
    </source>
</evidence>
<dbReference type="OrthoDB" id="9804023at2"/>
<dbReference type="EMBL" id="PGGM01000002">
    <property type="protein sequence ID" value="PSH66056.1"/>
    <property type="molecule type" value="Genomic_DNA"/>
</dbReference>
<accession>A0A2P7BHU5</accession>
<dbReference type="Proteomes" id="UP000241764">
    <property type="component" value="Unassembled WGS sequence"/>
</dbReference>
<reference evidence="3" key="1">
    <citation type="submission" date="2017-11" db="EMBL/GenBank/DDBJ databases">
        <authorList>
            <person name="Kuznetsova I."/>
            <person name="Sazanova A."/>
            <person name="Chirak E."/>
            <person name="Safronova V."/>
            <person name="Willems A."/>
        </authorList>
    </citation>
    <scope>NUCLEOTIDE SEQUENCE [LARGE SCALE GENOMIC DNA]</scope>
    <source>
        <strain evidence="3">CCBAU 03422</strain>
    </source>
</reference>
<dbReference type="InterPro" id="IPR002931">
    <property type="entry name" value="Transglutaminase-like"/>
</dbReference>
<organism evidence="2 3">
    <name type="scientific">Phyllobacterium sophorae</name>
    <dbReference type="NCBI Taxonomy" id="1520277"/>
    <lineage>
        <taxon>Bacteria</taxon>
        <taxon>Pseudomonadati</taxon>
        <taxon>Pseudomonadota</taxon>
        <taxon>Alphaproteobacteria</taxon>
        <taxon>Hyphomicrobiales</taxon>
        <taxon>Phyllobacteriaceae</taxon>
        <taxon>Phyllobacterium</taxon>
    </lineage>
</organism>
<dbReference type="SUPFAM" id="SSF54001">
    <property type="entry name" value="Cysteine proteinases"/>
    <property type="match status" value="1"/>
</dbReference>
<dbReference type="Pfam" id="PF01841">
    <property type="entry name" value="Transglut_core"/>
    <property type="match status" value="1"/>
</dbReference>
<dbReference type="Pfam" id="PF08379">
    <property type="entry name" value="Bact_transglu_N"/>
    <property type="match status" value="1"/>
</dbReference>
<dbReference type="InterPro" id="IPR038765">
    <property type="entry name" value="Papain-like_cys_pep_sf"/>
</dbReference>
<sequence>MLLNIHHNSNYRYDSPVHYSVLRLRLHPQSSPGQKVIDWTVTVKGATQEANYRDGYGNRTTLISLERNVEELVIRASGQVETEDRTGVLGKVYNFMPIWLYERETELTKPGEAIRELAAGLQIRTDKLAIMHELMGLLHQRVAYIPGSTNVATTAEEALLNGKGVCQDHTHIFLSVARVLNIPARYVSGYLMLNNTIEQTASHAWAEAHIEGLGWVGFDAANDICPNEGYVRVACGLDYREAAPISGIRFGPGIESLAVEVNVEQ</sequence>
<dbReference type="PANTHER" id="PTHR33490:SF6">
    <property type="entry name" value="SLL1049 PROTEIN"/>
    <property type="match status" value="1"/>
</dbReference>
<dbReference type="AlphaFoldDB" id="A0A2P7BHU5"/>
<comment type="caution">
    <text evidence="2">The sequence shown here is derived from an EMBL/GenBank/DDBJ whole genome shotgun (WGS) entry which is preliminary data.</text>
</comment>
<proteinExistence type="predicted"/>